<evidence type="ECO:0000313" key="1">
    <source>
        <dbReference type="EMBL" id="CAG8750672.1"/>
    </source>
</evidence>
<gene>
    <name evidence="1" type="ORF">DHETER_LOCUS14617</name>
</gene>
<dbReference type="EMBL" id="CAJVPU010045977">
    <property type="protein sequence ID" value="CAG8750672.1"/>
    <property type="molecule type" value="Genomic_DNA"/>
</dbReference>
<comment type="caution">
    <text evidence="1">The sequence shown here is derived from an EMBL/GenBank/DDBJ whole genome shotgun (WGS) entry which is preliminary data.</text>
</comment>
<protein>
    <submittedName>
        <fullName evidence="1">3650_t:CDS:1</fullName>
    </submittedName>
</protein>
<name>A0ACA9QLG9_9GLOM</name>
<proteinExistence type="predicted"/>
<dbReference type="Proteomes" id="UP000789702">
    <property type="component" value="Unassembled WGS sequence"/>
</dbReference>
<evidence type="ECO:0000313" key="2">
    <source>
        <dbReference type="Proteomes" id="UP000789702"/>
    </source>
</evidence>
<sequence length="80" mass="9436">MQSKLSALSTDDSSYIQDVNSSSNKYQVTIFVREVLRRVIPEEFWGCNDNQQIIFEDIWLRIEKYNMESLPANTFEEVPK</sequence>
<keyword evidence="2" id="KW-1185">Reference proteome</keyword>
<accession>A0ACA9QLG9</accession>
<feature type="non-terminal residue" evidence="1">
    <location>
        <position position="80"/>
    </location>
</feature>
<reference evidence="1" key="1">
    <citation type="submission" date="2021-06" db="EMBL/GenBank/DDBJ databases">
        <authorList>
            <person name="Kallberg Y."/>
            <person name="Tangrot J."/>
            <person name="Rosling A."/>
        </authorList>
    </citation>
    <scope>NUCLEOTIDE SEQUENCE</scope>
    <source>
        <strain evidence="1">IL203A</strain>
    </source>
</reference>
<organism evidence="1 2">
    <name type="scientific">Dentiscutata heterogama</name>
    <dbReference type="NCBI Taxonomy" id="1316150"/>
    <lineage>
        <taxon>Eukaryota</taxon>
        <taxon>Fungi</taxon>
        <taxon>Fungi incertae sedis</taxon>
        <taxon>Mucoromycota</taxon>
        <taxon>Glomeromycotina</taxon>
        <taxon>Glomeromycetes</taxon>
        <taxon>Diversisporales</taxon>
        <taxon>Gigasporaceae</taxon>
        <taxon>Dentiscutata</taxon>
    </lineage>
</organism>